<dbReference type="AlphaFoldDB" id="A0A290Z7Z4"/>
<dbReference type="RefSeq" id="WP_096494884.1">
    <property type="nucleotide sequence ID" value="NZ_CP023445.1"/>
</dbReference>
<dbReference type="InterPro" id="IPR058442">
    <property type="entry name" value="DUF8129"/>
</dbReference>
<dbReference type="KEGG" id="apre:CNX65_18920"/>
<reference evidence="2" key="1">
    <citation type="submission" date="2017-09" db="EMBL/GenBank/DDBJ databases">
        <title>Complete Genome Sequence of ansamitocin-producing Bacterium Actinosynnema pretiosum X47.</title>
        <authorList>
            <person name="Cao G."/>
            <person name="Zong G."/>
            <person name="Zhong C."/>
            <person name="Fu J."/>
        </authorList>
    </citation>
    <scope>NUCLEOTIDE SEQUENCE [LARGE SCALE GENOMIC DNA]</scope>
    <source>
        <strain evidence="2">X47</strain>
    </source>
</reference>
<gene>
    <name evidence="2" type="ORF">CNX65_18920</name>
</gene>
<proteinExistence type="predicted"/>
<feature type="domain" description="DUF8129" evidence="1">
    <location>
        <begin position="13"/>
        <end position="49"/>
    </location>
</feature>
<protein>
    <recommendedName>
        <fullName evidence="1">DUF8129 domain-containing protein</fullName>
    </recommendedName>
</protein>
<name>A0A290Z7Z4_9PSEU</name>
<evidence type="ECO:0000259" key="1">
    <source>
        <dbReference type="Pfam" id="PF26450"/>
    </source>
</evidence>
<evidence type="ECO:0000313" key="3">
    <source>
        <dbReference type="Proteomes" id="UP000218505"/>
    </source>
</evidence>
<accession>A0A290Z7Z4</accession>
<evidence type="ECO:0000313" key="2">
    <source>
        <dbReference type="EMBL" id="ATE55102.1"/>
    </source>
</evidence>
<sequence length="69" mass="7504">MGDFPLPDYDLLGLKELRERVRALGCDEVSAVLAHERANAGRTPVLRVLIGWLDLLEAGASPVPRPEPA</sequence>
<keyword evidence="3" id="KW-1185">Reference proteome</keyword>
<dbReference type="EMBL" id="CP023445">
    <property type="protein sequence ID" value="ATE55102.1"/>
    <property type="molecule type" value="Genomic_DNA"/>
</dbReference>
<dbReference type="Pfam" id="PF26450">
    <property type="entry name" value="DUF8129"/>
    <property type="match status" value="1"/>
</dbReference>
<organism evidence="2 3">
    <name type="scientific">Actinosynnema pretiosum</name>
    <dbReference type="NCBI Taxonomy" id="42197"/>
    <lineage>
        <taxon>Bacteria</taxon>
        <taxon>Bacillati</taxon>
        <taxon>Actinomycetota</taxon>
        <taxon>Actinomycetes</taxon>
        <taxon>Pseudonocardiales</taxon>
        <taxon>Pseudonocardiaceae</taxon>
        <taxon>Actinosynnema</taxon>
    </lineage>
</organism>
<dbReference type="Proteomes" id="UP000218505">
    <property type="component" value="Chromosome"/>
</dbReference>